<feature type="compositionally biased region" description="Basic and acidic residues" evidence="1">
    <location>
        <begin position="237"/>
        <end position="248"/>
    </location>
</feature>
<keyword evidence="3" id="KW-1185">Reference proteome</keyword>
<evidence type="ECO:0000313" key="3">
    <source>
        <dbReference type="Proteomes" id="UP001515480"/>
    </source>
</evidence>
<sequence length="487" mass="53411">MEERAPAAEKARRSPRRESASRASGSPRRRRSSSPKSSSRKHSPTPARPPPARVGWRSPAGTPLSPHGGEEPPRASAVARPSVFQRPEEELKREYLDKLRAERVRIRDDSRFAKYFEMLQNGLPRPAVEEAFLRDESTRCFPTSLLSNPDATAPPGGSTAANSGSATPASRRSASARSDHDEQSGRPSLPGAGEPPLASKGARPLLADASALSGSAAASCRGKGSLGERTSLTQTSEHGELSPAEERPTAAPEVFFDDRRYITWTEDPPIGGRRDRRPRVLTSSKDHGLYWPKAMDFLGEEEEPKPEMRPAVTVDEVIARAAYDPPGLAMSANEVLRLGRMRFKEIGKTRPATGRELFNVALENKLQVKTNFSEEEWQKFGITDLRVDDFIKSEKTYFTPDSSNKHARDSVKVVRPRAAYAPTPVSTVENTDTWNRDDSHASDLTAKAILKVGASAVETMEGQGRVLCLEILEKALRNSAVTRRKSG</sequence>
<feature type="region of interest" description="Disordered" evidence="1">
    <location>
        <begin position="1"/>
        <end position="89"/>
    </location>
</feature>
<reference evidence="2 3" key="1">
    <citation type="journal article" date="2024" name="Science">
        <title>Giant polyketide synthase enzymes in the biosynthesis of giant marine polyether toxins.</title>
        <authorList>
            <person name="Fallon T.R."/>
            <person name="Shende V.V."/>
            <person name="Wierzbicki I.H."/>
            <person name="Pendleton A.L."/>
            <person name="Watervoot N.F."/>
            <person name="Auber R.P."/>
            <person name="Gonzalez D.J."/>
            <person name="Wisecaver J.H."/>
            <person name="Moore B.S."/>
        </authorList>
    </citation>
    <scope>NUCLEOTIDE SEQUENCE [LARGE SCALE GENOMIC DNA]</scope>
    <source>
        <strain evidence="2 3">12B1</strain>
    </source>
</reference>
<dbReference type="EMBL" id="JBGBPQ010000005">
    <property type="protein sequence ID" value="KAL1523939.1"/>
    <property type="molecule type" value="Genomic_DNA"/>
</dbReference>
<feature type="compositionally biased region" description="Polar residues" evidence="1">
    <location>
        <begin position="141"/>
        <end position="150"/>
    </location>
</feature>
<feature type="compositionally biased region" description="Basic and acidic residues" evidence="1">
    <location>
        <begin position="1"/>
        <end position="20"/>
    </location>
</feature>
<organism evidence="2 3">
    <name type="scientific">Prymnesium parvum</name>
    <name type="common">Toxic golden alga</name>
    <dbReference type="NCBI Taxonomy" id="97485"/>
    <lineage>
        <taxon>Eukaryota</taxon>
        <taxon>Haptista</taxon>
        <taxon>Haptophyta</taxon>
        <taxon>Prymnesiophyceae</taxon>
        <taxon>Prymnesiales</taxon>
        <taxon>Prymnesiaceae</taxon>
        <taxon>Prymnesium</taxon>
    </lineage>
</organism>
<name>A0AB34JQL4_PRYPA</name>
<feature type="region of interest" description="Disordered" evidence="1">
    <location>
        <begin position="217"/>
        <end position="253"/>
    </location>
</feature>
<proteinExistence type="predicted"/>
<feature type="compositionally biased region" description="Basic residues" evidence="1">
    <location>
        <begin position="27"/>
        <end position="43"/>
    </location>
</feature>
<feature type="compositionally biased region" description="Polar residues" evidence="1">
    <location>
        <begin position="159"/>
        <end position="168"/>
    </location>
</feature>
<protein>
    <submittedName>
        <fullName evidence="2">Uncharacterized protein</fullName>
    </submittedName>
</protein>
<dbReference type="AlphaFoldDB" id="A0AB34JQL4"/>
<evidence type="ECO:0000313" key="2">
    <source>
        <dbReference type="EMBL" id="KAL1523939.1"/>
    </source>
</evidence>
<feature type="region of interest" description="Disordered" evidence="1">
    <location>
        <begin position="141"/>
        <end position="205"/>
    </location>
</feature>
<dbReference type="Proteomes" id="UP001515480">
    <property type="component" value="Unassembled WGS sequence"/>
</dbReference>
<gene>
    <name evidence="2" type="ORF">AB1Y20_018855</name>
</gene>
<accession>A0AB34JQL4</accession>
<comment type="caution">
    <text evidence="2">The sequence shown here is derived from an EMBL/GenBank/DDBJ whole genome shotgun (WGS) entry which is preliminary data.</text>
</comment>
<evidence type="ECO:0000256" key="1">
    <source>
        <dbReference type="SAM" id="MobiDB-lite"/>
    </source>
</evidence>